<comment type="caution">
    <text evidence="8">The sequence shown here is derived from an EMBL/GenBank/DDBJ whole genome shotgun (WGS) entry which is preliminary data.</text>
</comment>
<dbReference type="GO" id="GO:0000139">
    <property type="term" value="C:Golgi membrane"/>
    <property type="evidence" value="ECO:0007669"/>
    <property type="project" value="UniProtKB-SubCell"/>
</dbReference>
<dbReference type="AlphaFoldDB" id="A0A6D2IVN8"/>
<comment type="subcellular location">
    <subcellularLocation>
        <location evidence="1">Golgi apparatus membrane</location>
        <topology evidence="1">Single-pass membrane protein</topology>
    </subcellularLocation>
</comment>
<keyword evidence="5 7" id="KW-0472">Membrane</keyword>
<dbReference type="Pfam" id="PF21729">
    <property type="entry name" value="IRX15_IRX15L_GXM"/>
    <property type="match status" value="1"/>
</dbReference>
<evidence type="ECO:0000256" key="2">
    <source>
        <dbReference type="ARBA" id="ARBA00022692"/>
    </source>
</evidence>
<protein>
    <submittedName>
        <fullName evidence="8">Uncharacterized protein</fullName>
    </submittedName>
</protein>
<keyword evidence="3 7" id="KW-1133">Transmembrane helix</keyword>
<evidence type="ECO:0000256" key="7">
    <source>
        <dbReference type="SAM" id="Phobius"/>
    </source>
</evidence>
<dbReference type="InterPro" id="IPR029063">
    <property type="entry name" value="SAM-dependent_MTases_sf"/>
</dbReference>
<evidence type="ECO:0000256" key="6">
    <source>
        <dbReference type="SAM" id="MobiDB-lite"/>
    </source>
</evidence>
<name>A0A6D2IVN8_9BRAS</name>
<organism evidence="8 9">
    <name type="scientific">Microthlaspi erraticum</name>
    <dbReference type="NCBI Taxonomy" id="1685480"/>
    <lineage>
        <taxon>Eukaryota</taxon>
        <taxon>Viridiplantae</taxon>
        <taxon>Streptophyta</taxon>
        <taxon>Embryophyta</taxon>
        <taxon>Tracheophyta</taxon>
        <taxon>Spermatophyta</taxon>
        <taxon>Magnoliopsida</taxon>
        <taxon>eudicotyledons</taxon>
        <taxon>Gunneridae</taxon>
        <taxon>Pentapetalae</taxon>
        <taxon>rosids</taxon>
        <taxon>malvids</taxon>
        <taxon>Brassicales</taxon>
        <taxon>Brassicaceae</taxon>
        <taxon>Coluteocarpeae</taxon>
        <taxon>Microthlaspi</taxon>
    </lineage>
</organism>
<dbReference type="EMBL" id="CACVBM020001129">
    <property type="protein sequence ID" value="CAA7033267.1"/>
    <property type="molecule type" value="Genomic_DNA"/>
</dbReference>
<dbReference type="InterPro" id="IPR006514">
    <property type="entry name" value="IRX15/GXM/AGM"/>
</dbReference>
<gene>
    <name evidence="8" type="ORF">MERR_LOCUS20502</name>
</gene>
<keyword evidence="4" id="KW-0333">Golgi apparatus</keyword>
<dbReference type="InterPro" id="IPR027483">
    <property type="entry name" value="PInositol-4-P-4/5-kinase_C_sf"/>
</dbReference>
<feature type="compositionally biased region" description="Low complexity" evidence="6">
    <location>
        <begin position="35"/>
        <end position="44"/>
    </location>
</feature>
<keyword evidence="2 7" id="KW-0812">Transmembrane</keyword>
<keyword evidence="9" id="KW-1185">Reference proteome</keyword>
<dbReference type="Proteomes" id="UP000467841">
    <property type="component" value="Unassembled WGS sequence"/>
</dbReference>
<dbReference type="Gene3D" id="3.30.810.10">
    <property type="entry name" value="2-Layer Sandwich"/>
    <property type="match status" value="1"/>
</dbReference>
<dbReference type="Gene3D" id="3.40.50.150">
    <property type="entry name" value="Vaccinia Virus protein VP39"/>
    <property type="match status" value="1"/>
</dbReference>
<evidence type="ECO:0000256" key="5">
    <source>
        <dbReference type="ARBA" id="ARBA00023136"/>
    </source>
</evidence>
<dbReference type="NCBIfam" id="TIGR01627">
    <property type="entry name" value="A_thal_3515"/>
    <property type="match status" value="1"/>
</dbReference>
<proteinExistence type="predicted"/>
<accession>A0A6D2IVN8</accession>
<dbReference type="PANTHER" id="PTHR31444">
    <property type="entry name" value="OS11G0490100 PROTEIN"/>
    <property type="match status" value="1"/>
</dbReference>
<dbReference type="GO" id="GO:0045492">
    <property type="term" value="P:xylan biosynthetic process"/>
    <property type="evidence" value="ECO:0007669"/>
    <property type="project" value="InterPro"/>
</dbReference>
<feature type="region of interest" description="Disordered" evidence="6">
    <location>
        <begin position="35"/>
        <end position="57"/>
    </location>
</feature>
<feature type="transmembrane region" description="Helical" evidence="7">
    <location>
        <begin position="12"/>
        <end position="28"/>
    </location>
</feature>
<dbReference type="SUPFAM" id="SSF56104">
    <property type="entry name" value="SAICAR synthase-like"/>
    <property type="match status" value="1"/>
</dbReference>
<dbReference type="OrthoDB" id="1896682at2759"/>
<evidence type="ECO:0000256" key="3">
    <source>
        <dbReference type="ARBA" id="ARBA00022989"/>
    </source>
</evidence>
<evidence type="ECO:0000313" key="8">
    <source>
        <dbReference type="EMBL" id="CAA7033267.1"/>
    </source>
</evidence>
<reference evidence="8" key="1">
    <citation type="submission" date="2020-01" db="EMBL/GenBank/DDBJ databases">
        <authorList>
            <person name="Mishra B."/>
        </authorList>
    </citation>
    <scope>NUCLEOTIDE SEQUENCE [LARGE SCALE GENOMIC DNA]</scope>
</reference>
<sequence length="343" mass="38941">MRNKSHSFIKTKLIVIFCSILVLIIFVLKRTSISSSSSNSVSHSTTREKHYQNPKCPQQCTKLPTSLSDALVHYVTTEITPQQTFSEVSVSKRVLDKKSPCNFLVFGLGHDSLMWASLNHGGRTLFLEEDKAWIETVTKKFPNLESYHVVYDTKLKDSIKLIELEKTEDCKSVSDPRDSKCALSLKGFPADVYETQWDLIMVDAPTGYHDEAPGRMSAIYTAGLLARNRFDGGETDVFVHDVNRPVEDEFSATFLCRGYLKEQEGRLRHFTIPSHRTRSVGVVDVSKELVCGIIDYLGEFNFRKMAEWSLKTFLMVCNKVDPTVKPPGSYMNRLIETNFKVES</sequence>
<evidence type="ECO:0000256" key="1">
    <source>
        <dbReference type="ARBA" id="ARBA00004194"/>
    </source>
</evidence>
<evidence type="ECO:0000313" key="9">
    <source>
        <dbReference type="Proteomes" id="UP000467841"/>
    </source>
</evidence>
<evidence type="ECO:0000256" key="4">
    <source>
        <dbReference type="ARBA" id="ARBA00023034"/>
    </source>
</evidence>